<keyword evidence="3" id="KW-1185">Reference proteome</keyword>
<reference evidence="2 3" key="1">
    <citation type="journal article" date="2019" name="Int. J. Syst. Evol. Microbiol.">
        <title>The Global Catalogue of Microorganisms (GCM) 10K type strain sequencing project: providing services to taxonomists for standard genome sequencing and annotation.</title>
        <authorList>
            <consortium name="The Broad Institute Genomics Platform"/>
            <consortium name="The Broad Institute Genome Sequencing Center for Infectious Disease"/>
            <person name="Wu L."/>
            <person name="Ma J."/>
        </authorList>
    </citation>
    <scope>NUCLEOTIDE SEQUENCE [LARGE SCALE GENOMIC DNA]</scope>
    <source>
        <strain evidence="2 3">JCM 16013</strain>
    </source>
</reference>
<evidence type="ECO:0000313" key="2">
    <source>
        <dbReference type="EMBL" id="GAA1991608.1"/>
    </source>
</evidence>
<evidence type="ECO:0000256" key="1">
    <source>
        <dbReference type="SAM" id="MobiDB-lite"/>
    </source>
</evidence>
<dbReference type="Proteomes" id="UP001499854">
    <property type="component" value="Unassembled WGS sequence"/>
</dbReference>
<gene>
    <name evidence="2" type="ORF">GCM10009838_63870</name>
</gene>
<name>A0ABN2SU72_9ACTN</name>
<feature type="compositionally biased region" description="Basic and acidic residues" evidence="1">
    <location>
        <begin position="1"/>
        <end position="12"/>
    </location>
</feature>
<feature type="region of interest" description="Disordered" evidence="1">
    <location>
        <begin position="1"/>
        <end position="20"/>
    </location>
</feature>
<protein>
    <submittedName>
        <fullName evidence="2">Uncharacterized protein</fullName>
    </submittedName>
</protein>
<organism evidence="2 3">
    <name type="scientific">Catenulispora subtropica</name>
    <dbReference type="NCBI Taxonomy" id="450798"/>
    <lineage>
        <taxon>Bacteria</taxon>
        <taxon>Bacillati</taxon>
        <taxon>Actinomycetota</taxon>
        <taxon>Actinomycetes</taxon>
        <taxon>Catenulisporales</taxon>
        <taxon>Catenulisporaceae</taxon>
        <taxon>Catenulispora</taxon>
    </lineage>
</organism>
<evidence type="ECO:0000313" key="3">
    <source>
        <dbReference type="Proteomes" id="UP001499854"/>
    </source>
</evidence>
<comment type="caution">
    <text evidence="2">The sequence shown here is derived from an EMBL/GenBank/DDBJ whole genome shotgun (WGS) entry which is preliminary data.</text>
</comment>
<accession>A0ABN2SU72</accession>
<sequence length="49" mass="5166">MAAPDRETRRFETPGGGQQMKSLKCSFKHARYAMGSLTGVLFAACGGGS</sequence>
<dbReference type="EMBL" id="BAAAQM010000046">
    <property type="protein sequence ID" value="GAA1991608.1"/>
    <property type="molecule type" value="Genomic_DNA"/>
</dbReference>
<proteinExistence type="predicted"/>